<proteinExistence type="predicted"/>
<evidence type="ECO:0000313" key="8">
    <source>
        <dbReference type="EMBL" id="VAX37384.1"/>
    </source>
</evidence>
<evidence type="ECO:0000256" key="1">
    <source>
        <dbReference type="ARBA" id="ARBA00022553"/>
    </source>
</evidence>
<dbReference type="PROSITE" id="PS50110">
    <property type="entry name" value="RESPONSE_REGULATORY"/>
    <property type="match status" value="1"/>
</dbReference>
<dbReference type="SUPFAM" id="SSF52172">
    <property type="entry name" value="CheY-like"/>
    <property type="match status" value="1"/>
</dbReference>
<evidence type="ECO:0008006" key="9">
    <source>
        <dbReference type="Google" id="ProtNLM"/>
    </source>
</evidence>
<dbReference type="EMBL" id="UOGL01000117">
    <property type="protein sequence ID" value="VAX37384.1"/>
    <property type="molecule type" value="Genomic_DNA"/>
</dbReference>
<evidence type="ECO:0000256" key="4">
    <source>
        <dbReference type="ARBA" id="ARBA00023125"/>
    </source>
</evidence>
<dbReference type="InterPro" id="IPR001789">
    <property type="entry name" value="Sig_transdc_resp-reg_receiver"/>
</dbReference>
<feature type="domain" description="OmpR/PhoB-type" evidence="7">
    <location>
        <begin position="136"/>
        <end position="235"/>
    </location>
</feature>
<keyword evidence="3" id="KW-0805">Transcription regulation</keyword>
<dbReference type="SMART" id="SM00448">
    <property type="entry name" value="REC"/>
    <property type="match status" value="1"/>
</dbReference>
<dbReference type="GO" id="GO:0032993">
    <property type="term" value="C:protein-DNA complex"/>
    <property type="evidence" value="ECO:0007669"/>
    <property type="project" value="TreeGrafter"/>
</dbReference>
<dbReference type="InterPro" id="IPR001867">
    <property type="entry name" value="OmpR/PhoB-type_DNA-bd"/>
</dbReference>
<keyword evidence="4" id="KW-0238">DNA-binding</keyword>
<gene>
    <name evidence="8" type="ORF">MNBD_PLANCTO02-1764</name>
</gene>
<protein>
    <recommendedName>
        <fullName evidence="9">Phosphate regulon transcriptional regulatory protein PhoB (SphR)</fullName>
    </recommendedName>
</protein>
<dbReference type="AlphaFoldDB" id="A0A3B1DMR0"/>
<dbReference type="PANTHER" id="PTHR48111:SF21">
    <property type="entry name" value="DNA-BINDING DUAL MASTER TRANSCRIPTIONAL REGULATOR RPAA"/>
    <property type="match status" value="1"/>
</dbReference>
<organism evidence="8">
    <name type="scientific">hydrothermal vent metagenome</name>
    <dbReference type="NCBI Taxonomy" id="652676"/>
    <lineage>
        <taxon>unclassified sequences</taxon>
        <taxon>metagenomes</taxon>
        <taxon>ecological metagenomes</taxon>
    </lineage>
</organism>
<keyword evidence="2" id="KW-0902">Two-component regulatory system</keyword>
<dbReference type="FunFam" id="3.40.50.2300:FF:000001">
    <property type="entry name" value="DNA-binding response regulator PhoB"/>
    <property type="match status" value="1"/>
</dbReference>
<dbReference type="InterPro" id="IPR039420">
    <property type="entry name" value="WalR-like"/>
</dbReference>
<evidence type="ECO:0000256" key="2">
    <source>
        <dbReference type="ARBA" id="ARBA00023012"/>
    </source>
</evidence>
<dbReference type="Pfam" id="PF00486">
    <property type="entry name" value="Trans_reg_C"/>
    <property type="match status" value="1"/>
</dbReference>
<dbReference type="InterPro" id="IPR011006">
    <property type="entry name" value="CheY-like_superfamily"/>
</dbReference>
<evidence type="ECO:0000259" key="7">
    <source>
        <dbReference type="PROSITE" id="PS51755"/>
    </source>
</evidence>
<dbReference type="PANTHER" id="PTHR48111">
    <property type="entry name" value="REGULATOR OF RPOS"/>
    <property type="match status" value="1"/>
</dbReference>
<dbReference type="Gene3D" id="3.40.50.2300">
    <property type="match status" value="1"/>
</dbReference>
<keyword evidence="5" id="KW-0804">Transcription</keyword>
<dbReference type="Gene3D" id="1.10.10.10">
    <property type="entry name" value="Winged helix-like DNA-binding domain superfamily/Winged helix DNA-binding domain"/>
    <property type="match status" value="1"/>
</dbReference>
<dbReference type="SMART" id="SM00862">
    <property type="entry name" value="Trans_reg_C"/>
    <property type="match status" value="1"/>
</dbReference>
<dbReference type="GO" id="GO:0005829">
    <property type="term" value="C:cytosol"/>
    <property type="evidence" value="ECO:0007669"/>
    <property type="project" value="TreeGrafter"/>
</dbReference>
<dbReference type="InterPro" id="IPR036388">
    <property type="entry name" value="WH-like_DNA-bd_sf"/>
</dbReference>
<dbReference type="CDD" id="cd00383">
    <property type="entry name" value="trans_reg_C"/>
    <property type="match status" value="1"/>
</dbReference>
<feature type="domain" description="Response regulatory" evidence="6">
    <location>
        <begin position="2"/>
        <end position="118"/>
    </location>
</feature>
<dbReference type="PROSITE" id="PS51755">
    <property type="entry name" value="OMPR_PHOB"/>
    <property type="match status" value="1"/>
</dbReference>
<dbReference type="CDD" id="cd17574">
    <property type="entry name" value="REC_OmpR"/>
    <property type="match status" value="1"/>
</dbReference>
<sequence>MRILIVEDETALADGLKYNFVQEGYDVVVANNGDTALDYFHDTKYPIDLVVLDLMLPGMSGYDICQTIRSKDQQIPIIVLSARRLSEDKTEAFDCGTDQYITKPFALSELLSRVRNLLERRSRQQPVEVSPPKEKLSHYEFSNVRLDFTTYQMTVGKQVYPLTVIELELMRYFIENEGTVLSRKDILENVWGETADITTRSIDNFVMRLRKFIEKDPSQPVHILSVRGIGYRFLFTPEQEISKK</sequence>
<dbReference type="GO" id="GO:0000976">
    <property type="term" value="F:transcription cis-regulatory region binding"/>
    <property type="evidence" value="ECO:0007669"/>
    <property type="project" value="TreeGrafter"/>
</dbReference>
<evidence type="ECO:0000256" key="5">
    <source>
        <dbReference type="ARBA" id="ARBA00023163"/>
    </source>
</evidence>
<dbReference type="GO" id="GO:0006355">
    <property type="term" value="P:regulation of DNA-templated transcription"/>
    <property type="evidence" value="ECO:0007669"/>
    <property type="project" value="InterPro"/>
</dbReference>
<keyword evidence="1" id="KW-0597">Phosphoprotein</keyword>
<name>A0A3B1DMR0_9ZZZZ</name>
<reference evidence="8" key="1">
    <citation type="submission" date="2018-06" db="EMBL/GenBank/DDBJ databases">
        <authorList>
            <person name="Zhirakovskaya E."/>
        </authorList>
    </citation>
    <scope>NUCLEOTIDE SEQUENCE</scope>
</reference>
<evidence type="ECO:0000259" key="6">
    <source>
        <dbReference type="PROSITE" id="PS50110"/>
    </source>
</evidence>
<dbReference type="GO" id="GO:0000156">
    <property type="term" value="F:phosphorelay response regulator activity"/>
    <property type="evidence" value="ECO:0007669"/>
    <property type="project" value="TreeGrafter"/>
</dbReference>
<evidence type="ECO:0000256" key="3">
    <source>
        <dbReference type="ARBA" id="ARBA00023015"/>
    </source>
</evidence>
<accession>A0A3B1DMR0</accession>
<dbReference type="Pfam" id="PF00072">
    <property type="entry name" value="Response_reg"/>
    <property type="match status" value="1"/>
</dbReference>